<gene>
    <name evidence="4" type="ORF">FD12_GL001292</name>
</gene>
<feature type="transmembrane region" description="Helical" evidence="2">
    <location>
        <begin position="174"/>
        <end position="193"/>
    </location>
</feature>
<keyword evidence="4" id="KW-0645">Protease</keyword>
<feature type="transmembrane region" description="Helical" evidence="2">
    <location>
        <begin position="41"/>
        <end position="58"/>
    </location>
</feature>
<keyword evidence="2" id="KW-0472">Membrane</keyword>
<comment type="caution">
    <text evidence="4">The sequence shown here is derived from an EMBL/GenBank/DDBJ whole genome shotgun (WGS) entry which is preliminary data.</text>
</comment>
<evidence type="ECO:0000259" key="3">
    <source>
        <dbReference type="Pfam" id="PF02517"/>
    </source>
</evidence>
<keyword evidence="2" id="KW-0812">Transmembrane</keyword>
<feature type="transmembrane region" description="Helical" evidence="2">
    <location>
        <begin position="12"/>
        <end position="35"/>
    </location>
</feature>
<dbReference type="Pfam" id="PF02517">
    <property type="entry name" value="Rce1-like"/>
    <property type="match status" value="1"/>
</dbReference>
<protein>
    <submittedName>
        <fullName evidence="4">CAAX amino terminal protease family protein</fullName>
    </submittedName>
</protein>
<sequence>MVVPMMIESRRSWVEQLFVAIIILIVFIFMAFALFDSGEATYAKAQLLFALIVLLITYREIGTFKVTKPRVKLSANLKIWLGLIGISLIVMALLEQVPSQILLNWNSANLAENTMFALAAGIFEESLTRGLFFSIFLQNMQYRSRSLKFTRSTIYSALIFGSLHLMNLRSGNSAAIIQQIFYAFALGIVLAAIRVTTNTLFWGIGVHFLIDWQPGIANPLSTATSWLPVLLIFGSMLVVGIVYLVKFDREYEKQSHLAKS</sequence>
<comment type="similarity">
    <text evidence="1">Belongs to the UPF0177 family.</text>
</comment>
<evidence type="ECO:0000313" key="5">
    <source>
        <dbReference type="Proteomes" id="UP000051977"/>
    </source>
</evidence>
<dbReference type="Proteomes" id="UP000051977">
    <property type="component" value="Unassembled WGS sequence"/>
</dbReference>
<feature type="transmembrane region" description="Helical" evidence="2">
    <location>
        <begin position="226"/>
        <end position="245"/>
    </location>
</feature>
<keyword evidence="5" id="KW-1185">Reference proteome</keyword>
<evidence type="ECO:0000256" key="2">
    <source>
        <dbReference type="SAM" id="Phobius"/>
    </source>
</evidence>
<keyword evidence="4" id="KW-0378">Hydrolase</keyword>
<evidence type="ECO:0000313" key="4">
    <source>
        <dbReference type="EMBL" id="KRL17910.1"/>
    </source>
</evidence>
<dbReference type="InterPro" id="IPR003675">
    <property type="entry name" value="Rce1/LyrA-like_dom"/>
</dbReference>
<evidence type="ECO:0000256" key="1">
    <source>
        <dbReference type="ARBA" id="ARBA00009067"/>
    </source>
</evidence>
<dbReference type="GO" id="GO:0006508">
    <property type="term" value="P:proteolysis"/>
    <property type="evidence" value="ECO:0007669"/>
    <property type="project" value="UniProtKB-KW"/>
</dbReference>
<dbReference type="EMBL" id="AZEI01000016">
    <property type="protein sequence ID" value="KRL17910.1"/>
    <property type="molecule type" value="Genomic_DNA"/>
</dbReference>
<reference evidence="4 5" key="1">
    <citation type="journal article" date="2015" name="Genome Announc.">
        <title>Expanding the biotechnology potential of lactobacilli through comparative genomics of 213 strains and associated genera.</title>
        <authorList>
            <person name="Sun Z."/>
            <person name="Harris H.M."/>
            <person name="McCann A."/>
            <person name="Guo C."/>
            <person name="Argimon S."/>
            <person name="Zhang W."/>
            <person name="Yang X."/>
            <person name="Jeffery I.B."/>
            <person name="Cooney J.C."/>
            <person name="Kagawa T.F."/>
            <person name="Liu W."/>
            <person name="Song Y."/>
            <person name="Salvetti E."/>
            <person name="Wrobel A."/>
            <person name="Rasinkangas P."/>
            <person name="Parkhill J."/>
            <person name="Rea M.C."/>
            <person name="O'Sullivan O."/>
            <person name="Ritari J."/>
            <person name="Douillard F.P."/>
            <person name="Paul Ross R."/>
            <person name="Yang R."/>
            <person name="Briner A.E."/>
            <person name="Felis G.E."/>
            <person name="de Vos W.M."/>
            <person name="Barrangou R."/>
            <person name="Klaenhammer T.R."/>
            <person name="Caufield P.W."/>
            <person name="Cui Y."/>
            <person name="Zhang H."/>
            <person name="O'Toole P.W."/>
        </authorList>
    </citation>
    <scope>NUCLEOTIDE SEQUENCE [LARGE SCALE GENOMIC DNA]</scope>
    <source>
        <strain evidence="4 5">DSM 19907</strain>
    </source>
</reference>
<feature type="transmembrane region" description="Helical" evidence="2">
    <location>
        <begin position="115"/>
        <end position="137"/>
    </location>
</feature>
<feature type="domain" description="CAAX prenyl protease 2/Lysostaphin resistance protein A-like" evidence="3">
    <location>
        <begin position="114"/>
        <end position="212"/>
    </location>
</feature>
<accession>A0ABR5PGF4</accession>
<feature type="transmembrane region" description="Helical" evidence="2">
    <location>
        <begin position="79"/>
        <end position="103"/>
    </location>
</feature>
<proteinExistence type="inferred from homology"/>
<name>A0ABR5PGF4_9LACO</name>
<organism evidence="4 5">
    <name type="scientific">Lentilactobacillus rapi DSM 19907 = JCM 15042</name>
    <dbReference type="NCBI Taxonomy" id="1423795"/>
    <lineage>
        <taxon>Bacteria</taxon>
        <taxon>Bacillati</taxon>
        <taxon>Bacillota</taxon>
        <taxon>Bacilli</taxon>
        <taxon>Lactobacillales</taxon>
        <taxon>Lactobacillaceae</taxon>
        <taxon>Lentilactobacillus</taxon>
    </lineage>
</organism>
<dbReference type="GO" id="GO:0008233">
    <property type="term" value="F:peptidase activity"/>
    <property type="evidence" value="ECO:0007669"/>
    <property type="project" value="UniProtKB-KW"/>
</dbReference>
<keyword evidence="2" id="KW-1133">Transmembrane helix</keyword>